<evidence type="ECO:0000256" key="5">
    <source>
        <dbReference type="ARBA" id="ARBA00013063"/>
    </source>
</evidence>
<gene>
    <name evidence="9" type="primary">eda</name>
    <name evidence="9" type="ORF">H5V45_10385</name>
</gene>
<comment type="pathway">
    <text evidence="2">Carbohydrate acid metabolism; 2-dehydro-3-deoxy-D-gluconate degradation; D-glyceraldehyde 3-phosphate and pyruvate from 2-dehydro-3-deoxy-D-gluconate: step 2/2.</text>
</comment>
<dbReference type="Gene3D" id="3.20.20.70">
    <property type="entry name" value="Aldolase class I"/>
    <property type="match status" value="1"/>
</dbReference>
<dbReference type="Pfam" id="PF01081">
    <property type="entry name" value="Aldolase"/>
    <property type="match status" value="1"/>
</dbReference>
<protein>
    <recommendedName>
        <fullName evidence="5">2-dehydro-3-deoxy-phosphogluconate aldolase</fullName>
        <ecNumber evidence="5">4.1.2.14</ecNumber>
    </recommendedName>
</protein>
<evidence type="ECO:0000256" key="1">
    <source>
        <dbReference type="ARBA" id="ARBA00000654"/>
    </source>
</evidence>
<dbReference type="InterPro" id="IPR031338">
    <property type="entry name" value="KDPG/KHG_AS_2"/>
</dbReference>
<dbReference type="GO" id="GO:0008675">
    <property type="term" value="F:2-dehydro-3-deoxy-phosphogluconate aldolase activity"/>
    <property type="evidence" value="ECO:0007669"/>
    <property type="project" value="UniProtKB-EC"/>
</dbReference>
<keyword evidence="8" id="KW-0119">Carbohydrate metabolism</keyword>
<keyword evidence="10" id="KW-1185">Reference proteome</keyword>
<dbReference type="InterPro" id="IPR000887">
    <property type="entry name" value="Aldlse_KDPG_KHG"/>
</dbReference>
<comment type="caution">
    <text evidence="9">The sequence shown here is derived from an EMBL/GenBank/DDBJ whole genome shotgun (WGS) entry which is preliminary data.</text>
</comment>
<evidence type="ECO:0000256" key="6">
    <source>
        <dbReference type="ARBA" id="ARBA00023239"/>
    </source>
</evidence>
<dbReference type="Proteomes" id="UP000523955">
    <property type="component" value="Unassembled WGS sequence"/>
</dbReference>
<evidence type="ECO:0000256" key="8">
    <source>
        <dbReference type="ARBA" id="ARBA00023277"/>
    </source>
</evidence>
<dbReference type="SUPFAM" id="SSF51569">
    <property type="entry name" value="Aldolase"/>
    <property type="match status" value="1"/>
</dbReference>
<comment type="catalytic activity">
    <reaction evidence="1">
        <text>2-dehydro-3-deoxy-6-phospho-D-gluconate = D-glyceraldehyde 3-phosphate + pyruvate</text>
        <dbReference type="Rhea" id="RHEA:17089"/>
        <dbReference type="ChEBI" id="CHEBI:15361"/>
        <dbReference type="ChEBI" id="CHEBI:57569"/>
        <dbReference type="ChEBI" id="CHEBI:59776"/>
        <dbReference type="EC" id="4.1.2.14"/>
    </reaction>
</comment>
<dbReference type="PANTHER" id="PTHR30246">
    <property type="entry name" value="2-KETO-3-DEOXY-6-PHOSPHOGLUCONATE ALDOLASE"/>
    <property type="match status" value="1"/>
</dbReference>
<dbReference type="PANTHER" id="PTHR30246:SF1">
    <property type="entry name" value="2-DEHYDRO-3-DEOXY-6-PHOSPHOGALACTONATE ALDOLASE-RELATED"/>
    <property type="match status" value="1"/>
</dbReference>
<keyword evidence="6 9" id="KW-0456">Lyase</keyword>
<evidence type="ECO:0000313" key="9">
    <source>
        <dbReference type="EMBL" id="MBB6627727.1"/>
    </source>
</evidence>
<evidence type="ECO:0000256" key="4">
    <source>
        <dbReference type="ARBA" id="ARBA00011233"/>
    </source>
</evidence>
<dbReference type="EC" id="4.1.2.14" evidence="5"/>
<dbReference type="NCBIfam" id="TIGR01182">
    <property type="entry name" value="eda"/>
    <property type="match status" value="1"/>
</dbReference>
<dbReference type="PROSITE" id="PS00160">
    <property type="entry name" value="ALDOLASE_KDPG_KHG_2"/>
    <property type="match status" value="1"/>
</dbReference>
<dbReference type="PROSITE" id="PS00159">
    <property type="entry name" value="ALDOLASE_KDPG_KHG_1"/>
    <property type="match status" value="1"/>
</dbReference>
<comment type="subunit">
    <text evidence="4">Homotrimer.</text>
</comment>
<dbReference type="InterPro" id="IPR031337">
    <property type="entry name" value="KDPG/KHG_AS_1"/>
</dbReference>
<dbReference type="EMBL" id="JACKXE010000001">
    <property type="protein sequence ID" value="MBB6627727.1"/>
    <property type="molecule type" value="Genomic_DNA"/>
</dbReference>
<evidence type="ECO:0000256" key="2">
    <source>
        <dbReference type="ARBA" id="ARBA00004736"/>
    </source>
</evidence>
<organism evidence="9 10">
    <name type="scientific">Nocardioides luti</name>
    <dbReference type="NCBI Taxonomy" id="2761101"/>
    <lineage>
        <taxon>Bacteria</taxon>
        <taxon>Bacillati</taxon>
        <taxon>Actinomycetota</taxon>
        <taxon>Actinomycetes</taxon>
        <taxon>Propionibacteriales</taxon>
        <taxon>Nocardioidaceae</taxon>
        <taxon>Nocardioides</taxon>
    </lineage>
</organism>
<dbReference type="RefSeq" id="WP_185252860.1">
    <property type="nucleotide sequence ID" value="NZ_JACKXE010000001.1"/>
</dbReference>
<evidence type="ECO:0000256" key="3">
    <source>
        <dbReference type="ARBA" id="ARBA00006906"/>
    </source>
</evidence>
<sequence>MNALVERLGRDRFLPVAVLDTPGDAVPLVEGLAAGGLGLVEVTLRSAAGLPGLALVAGRTDVLVGAGTVLTVAQVDAVVAAGAAYVVTPGFSPAVVERCLELGVPVLPGVATPGEVMAALALGLDTVKLFPARELGGPAMVDALRGPFPGLRVVPSGGITRDVAPDYLRRPGVLAVSGSWVTPRGPVSAEAVRQAARATVAHLSAGVDA</sequence>
<comment type="similarity">
    <text evidence="3">Belongs to the KHG/KDPG aldolase family.</text>
</comment>
<dbReference type="AlphaFoldDB" id="A0A7X0RG92"/>
<accession>A0A7X0RG92</accession>
<dbReference type="CDD" id="cd00452">
    <property type="entry name" value="KDPG_aldolase"/>
    <property type="match status" value="1"/>
</dbReference>
<evidence type="ECO:0000256" key="7">
    <source>
        <dbReference type="ARBA" id="ARBA00023270"/>
    </source>
</evidence>
<proteinExistence type="inferred from homology"/>
<keyword evidence="7" id="KW-0704">Schiff base</keyword>
<evidence type="ECO:0000313" key="10">
    <source>
        <dbReference type="Proteomes" id="UP000523955"/>
    </source>
</evidence>
<dbReference type="InterPro" id="IPR013785">
    <property type="entry name" value="Aldolase_TIM"/>
</dbReference>
<reference evidence="9 10" key="1">
    <citation type="submission" date="2020-08" db="EMBL/GenBank/DDBJ databases">
        <authorList>
            <person name="Seo M.-J."/>
        </authorList>
    </citation>
    <scope>NUCLEOTIDE SEQUENCE [LARGE SCALE GENOMIC DNA]</scope>
    <source>
        <strain evidence="9 10">KIGAM211</strain>
    </source>
</reference>
<name>A0A7X0RG92_9ACTN</name>